<gene>
    <name evidence="1" type="ORF">JIN82_13900</name>
</gene>
<organism evidence="1 2">
    <name type="scientific">Persicirhabdus sediminis</name>
    <dbReference type="NCBI Taxonomy" id="454144"/>
    <lineage>
        <taxon>Bacteria</taxon>
        <taxon>Pseudomonadati</taxon>
        <taxon>Verrucomicrobiota</taxon>
        <taxon>Verrucomicrobiia</taxon>
        <taxon>Verrucomicrobiales</taxon>
        <taxon>Verrucomicrobiaceae</taxon>
        <taxon>Persicirhabdus</taxon>
    </lineage>
</organism>
<keyword evidence="2" id="KW-1185">Reference proteome</keyword>
<name>A0A8J7SLA6_9BACT</name>
<dbReference type="Proteomes" id="UP000624703">
    <property type="component" value="Unassembled WGS sequence"/>
</dbReference>
<reference evidence="1" key="1">
    <citation type="submission" date="2021-01" db="EMBL/GenBank/DDBJ databases">
        <title>Modified the classification status of verrucomicrobia.</title>
        <authorList>
            <person name="Feng X."/>
        </authorList>
    </citation>
    <scope>NUCLEOTIDE SEQUENCE</scope>
    <source>
        <strain evidence="1">_KCTC 22039</strain>
    </source>
</reference>
<accession>A0A8J7SLA6</accession>
<sequence>MSMDDDSEYELTESLWFQKPGDVAKYFTISIGKPYPLNDEHDNWAVRCSLGAIMPCEISALTQVNAYSALLGAFKFVAIFLNGKQEQGYKFYYDEDSLTNNDTIKDINELFWGNI</sequence>
<dbReference type="AlphaFoldDB" id="A0A8J7SLA6"/>
<dbReference type="EMBL" id="JAENIM010000044">
    <property type="protein sequence ID" value="MBK1792251.1"/>
    <property type="molecule type" value="Genomic_DNA"/>
</dbReference>
<evidence type="ECO:0000313" key="1">
    <source>
        <dbReference type="EMBL" id="MBK1792251.1"/>
    </source>
</evidence>
<protein>
    <submittedName>
        <fullName evidence="1">Uncharacterized protein</fullName>
    </submittedName>
</protein>
<evidence type="ECO:0000313" key="2">
    <source>
        <dbReference type="Proteomes" id="UP000624703"/>
    </source>
</evidence>
<comment type="caution">
    <text evidence="1">The sequence shown here is derived from an EMBL/GenBank/DDBJ whole genome shotgun (WGS) entry which is preliminary data.</text>
</comment>
<proteinExistence type="predicted"/>